<keyword evidence="5" id="KW-0547">Nucleotide-binding</keyword>
<dbReference type="Pfam" id="PF00005">
    <property type="entry name" value="ABC_tran"/>
    <property type="match status" value="1"/>
</dbReference>
<dbReference type="EMBL" id="CP053586">
    <property type="protein sequence ID" value="WNZ24102.1"/>
    <property type="molecule type" value="Genomic_DNA"/>
</dbReference>
<proteinExistence type="predicted"/>
<dbReference type="SMART" id="SM00382">
    <property type="entry name" value="AAA"/>
    <property type="match status" value="1"/>
</dbReference>
<dbReference type="SUPFAM" id="SSF50331">
    <property type="entry name" value="MOP-like"/>
    <property type="match status" value="1"/>
</dbReference>
<dbReference type="SUPFAM" id="SSF52540">
    <property type="entry name" value="P-loop containing nucleoside triphosphate hydrolases"/>
    <property type="match status" value="1"/>
</dbReference>
<dbReference type="InterPro" id="IPR008995">
    <property type="entry name" value="Mo/tungstate-bd_C_term_dom"/>
</dbReference>
<dbReference type="PROSITE" id="PS50893">
    <property type="entry name" value="ABC_TRANSPORTER_2"/>
    <property type="match status" value="1"/>
</dbReference>
<evidence type="ECO:0000256" key="8">
    <source>
        <dbReference type="ARBA" id="ARBA00023136"/>
    </source>
</evidence>
<dbReference type="InterPro" id="IPR003593">
    <property type="entry name" value="AAA+_ATPase"/>
</dbReference>
<dbReference type="GO" id="GO:0015418">
    <property type="term" value="F:ABC-type quaternary ammonium compound transporting activity"/>
    <property type="evidence" value="ECO:0007669"/>
    <property type="project" value="UniProtKB-EC"/>
</dbReference>
<accession>A0AA96WV65</accession>
<dbReference type="GO" id="GO:0005524">
    <property type="term" value="F:ATP binding"/>
    <property type="evidence" value="ECO:0007669"/>
    <property type="project" value="UniProtKB-KW"/>
</dbReference>
<evidence type="ECO:0000256" key="9">
    <source>
        <dbReference type="ARBA" id="ARBA00066388"/>
    </source>
</evidence>
<name>A0AA96WV65_9CYAN</name>
<keyword evidence="8" id="KW-0472">Membrane</keyword>
<dbReference type="RefSeq" id="WP_316429712.1">
    <property type="nucleotide sequence ID" value="NZ_CP053586.1"/>
</dbReference>
<evidence type="ECO:0000259" key="10">
    <source>
        <dbReference type="PROSITE" id="PS50893"/>
    </source>
</evidence>
<protein>
    <recommendedName>
        <fullName evidence="9">ABC-type quaternary amine transporter</fullName>
        <ecNumber evidence="9">7.6.2.9</ecNumber>
    </recommendedName>
</protein>
<sequence length="394" mass="42406">MNPSEQPVATTSSPASVSVPVSQSVSGYRVDGQSAAQPAYLQLEDINKSFGNFVALKNIYLDVYPGEFVCLLGPSGCGKTTLLRIIAGLEEQTSGRVIQGGKNVSYLSPAKRDFGIVFQSYALFPNLTTTQNIAYGLQNAKLPKPQIERRVAELLETVGLSGMGHKYPSQLSGGQQQRVALARALALSPGLLLLDEPLSALDAQVRVKLRTEIAQLQKRLGITTVMVTHDQAEALAMADRIVVMDKGYIAQVGAPYAVYQRPSNPFVANFIGVMNFLQGTVIAPDRVRCGNLVLQATQNGAEVNQSVKVAIRPEEIRVLTDTEAQANPQNLLSAEVQSMEYLGTGYLVTCVPDGDAKETLLIDVSTFEARGLGLSQGSKLKLYLPPDHVQVFAV</sequence>
<evidence type="ECO:0000256" key="4">
    <source>
        <dbReference type="ARBA" id="ARBA00022519"/>
    </source>
</evidence>
<keyword evidence="7" id="KW-1278">Translocase</keyword>
<dbReference type="FunFam" id="3.40.50.300:FF:000425">
    <property type="entry name" value="Probable ABC transporter, ATP-binding subunit"/>
    <property type="match status" value="1"/>
</dbReference>
<evidence type="ECO:0000313" key="11">
    <source>
        <dbReference type="EMBL" id="WNZ24102.1"/>
    </source>
</evidence>
<dbReference type="InterPro" id="IPR017666">
    <property type="entry name" value="AminoethylPonate_ABC_PhnT2"/>
</dbReference>
<evidence type="ECO:0000256" key="1">
    <source>
        <dbReference type="ARBA" id="ARBA00004417"/>
    </source>
</evidence>
<dbReference type="InterPro" id="IPR017871">
    <property type="entry name" value="ABC_transporter-like_CS"/>
</dbReference>
<dbReference type="Gene3D" id="2.40.50.100">
    <property type="match status" value="1"/>
</dbReference>
<dbReference type="PROSITE" id="PS00211">
    <property type="entry name" value="ABC_TRANSPORTER_1"/>
    <property type="match status" value="1"/>
</dbReference>
<dbReference type="InterPro" id="IPR013611">
    <property type="entry name" value="Transp-assoc_OB_typ2"/>
</dbReference>
<keyword evidence="3" id="KW-1003">Cell membrane</keyword>
<dbReference type="PANTHER" id="PTHR42781:SF5">
    <property type="entry name" value="PUTRESCINE TRANSPORT ATP-BINDING PROTEIN POTG"/>
    <property type="match status" value="1"/>
</dbReference>
<dbReference type="GO" id="GO:0016887">
    <property type="term" value="F:ATP hydrolysis activity"/>
    <property type="evidence" value="ECO:0007669"/>
    <property type="project" value="InterPro"/>
</dbReference>
<dbReference type="Gene3D" id="3.40.50.300">
    <property type="entry name" value="P-loop containing nucleotide triphosphate hydrolases"/>
    <property type="match status" value="1"/>
</dbReference>
<keyword evidence="2" id="KW-0813">Transport</keyword>
<dbReference type="GO" id="GO:0043190">
    <property type="term" value="C:ATP-binding cassette (ABC) transporter complex"/>
    <property type="evidence" value="ECO:0007669"/>
    <property type="project" value="InterPro"/>
</dbReference>
<evidence type="ECO:0000256" key="3">
    <source>
        <dbReference type="ARBA" id="ARBA00022475"/>
    </source>
</evidence>
<dbReference type="InterPro" id="IPR003439">
    <property type="entry name" value="ABC_transporter-like_ATP-bd"/>
</dbReference>
<evidence type="ECO:0000256" key="2">
    <source>
        <dbReference type="ARBA" id="ARBA00022448"/>
    </source>
</evidence>
<gene>
    <name evidence="11" type="ORF">HJG54_15360</name>
</gene>
<reference evidence="11" key="1">
    <citation type="submission" date="2020-05" db="EMBL/GenBank/DDBJ databases">
        <authorList>
            <person name="Zhu T."/>
            <person name="Keshari N."/>
            <person name="Lu X."/>
        </authorList>
    </citation>
    <scope>NUCLEOTIDE SEQUENCE</scope>
    <source>
        <strain evidence="11">NK1-12</strain>
    </source>
</reference>
<dbReference type="AlphaFoldDB" id="A0AA96WV65"/>
<comment type="subcellular location">
    <subcellularLocation>
        <location evidence="1">Cell inner membrane</location>
        <topology evidence="1">Peripheral membrane protein</topology>
    </subcellularLocation>
</comment>
<dbReference type="InterPro" id="IPR050093">
    <property type="entry name" value="ABC_SmlMolc_Importer"/>
</dbReference>
<dbReference type="Pfam" id="PF08402">
    <property type="entry name" value="TOBE_2"/>
    <property type="match status" value="1"/>
</dbReference>
<evidence type="ECO:0000256" key="6">
    <source>
        <dbReference type="ARBA" id="ARBA00022840"/>
    </source>
</evidence>
<keyword evidence="6 11" id="KW-0067">ATP-binding</keyword>
<dbReference type="InterPro" id="IPR012340">
    <property type="entry name" value="NA-bd_OB-fold"/>
</dbReference>
<dbReference type="EC" id="7.6.2.9" evidence="9"/>
<dbReference type="PANTHER" id="PTHR42781">
    <property type="entry name" value="SPERMIDINE/PUTRESCINE IMPORT ATP-BINDING PROTEIN POTA"/>
    <property type="match status" value="1"/>
</dbReference>
<dbReference type="InterPro" id="IPR027417">
    <property type="entry name" value="P-loop_NTPase"/>
</dbReference>
<evidence type="ECO:0000256" key="7">
    <source>
        <dbReference type="ARBA" id="ARBA00022967"/>
    </source>
</evidence>
<dbReference type="NCBIfam" id="TIGR03265">
    <property type="entry name" value="PhnT2"/>
    <property type="match status" value="1"/>
</dbReference>
<organism evidence="11">
    <name type="scientific">Leptolyngbya sp. NK1-12</name>
    <dbReference type="NCBI Taxonomy" id="2547451"/>
    <lineage>
        <taxon>Bacteria</taxon>
        <taxon>Bacillati</taxon>
        <taxon>Cyanobacteriota</taxon>
        <taxon>Cyanophyceae</taxon>
        <taxon>Leptolyngbyales</taxon>
        <taxon>Leptolyngbyaceae</taxon>
        <taxon>Leptolyngbya group</taxon>
        <taxon>Leptolyngbya</taxon>
    </lineage>
</organism>
<keyword evidence="4" id="KW-0997">Cell inner membrane</keyword>
<feature type="domain" description="ABC transporter" evidence="10">
    <location>
        <begin position="41"/>
        <end position="271"/>
    </location>
</feature>
<evidence type="ECO:0000256" key="5">
    <source>
        <dbReference type="ARBA" id="ARBA00022741"/>
    </source>
</evidence>
<dbReference type="Gene3D" id="2.40.50.140">
    <property type="entry name" value="Nucleic acid-binding proteins"/>
    <property type="match status" value="1"/>
</dbReference>